<dbReference type="EMBL" id="BMZB01000002">
    <property type="protein sequence ID" value="GGZ33230.1"/>
    <property type="molecule type" value="Genomic_DNA"/>
</dbReference>
<dbReference type="Pfam" id="PF16656">
    <property type="entry name" value="Pur_ac_phosph_N"/>
    <property type="match status" value="1"/>
</dbReference>
<evidence type="ECO:0000313" key="6">
    <source>
        <dbReference type="EMBL" id="GGZ33230.1"/>
    </source>
</evidence>
<evidence type="ECO:0000256" key="3">
    <source>
        <dbReference type="SAM" id="SignalP"/>
    </source>
</evidence>
<protein>
    <submittedName>
        <fullName evidence="6">Phosphoesterase</fullName>
    </submittedName>
</protein>
<dbReference type="PANTHER" id="PTHR45867:SF3">
    <property type="entry name" value="ACID PHOSPHATASE TYPE 7"/>
    <property type="match status" value="1"/>
</dbReference>
<feature type="domain" description="Purple acid phosphatase N-terminal" evidence="5">
    <location>
        <begin position="44"/>
        <end position="145"/>
    </location>
</feature>
<reference evidence="6" key="2">
    <citation type="submission" date="2020-09" db="EMBL/GenBank/DDBJ databases">
        <authorList>
            <person name="Sun Q."/>
            <person name="Kim S."/>
        </authorList>
    </citation>
    <scope>NUCLEOTIDE SEQUENCE</scope>
    <source>
        <strain evidence="6">KCTC 32296</strain>
    </source>
</reference>
<dbReference type="PANTHER" id="PTHR45867">
    <property type="entry name" value="PURPLE ACID PHOSPHATASE"/>
    <property type="match status" value="1"/>
</dbReference>
<evidence type="ECO:0000313" key="7">
    <source>
        <dbReference type="Proteomes" id="UP000662572"/>
    </source>
</evidence>
<name>A0A918Q4X2_9CAUL</name>
<dbReference type="InterPro" id="IPR029052">
    <property type="entry name" value="Metallo-depent_PP-like"/>
</dbReference>
<feature type="domain" description="Calcineurin-like phosphoesterase" evidence="4">
    <location>
        <begin position="169"/>
        <end position="351"/>
    </location>
</feature>
<dbReference type="Gene3D" id="3.60.21.10">
    <property type="match status" value="1"/>
</dbReference>
<dbReference type="GO" id="GO:0003993">
    <property type="term" value="F:acid phosphatase activity"/>
    <property type="evidence" value="ECO:0007669"/>
    <property type="project" value="InterPro"/>
</dbReference>
<dbReference type="InterPro" id="IPR004843">
    <property type="entry name" value="Calcineurin-like_PHP"/>
</dbReference>
<dbReference type="Pfam" id="PF00149">
    <property type="entry name" value="Metallophos"/>
    <property type="match status" value="1"/>
</dbReference>
<reference evidence="6" key="1">
    <citation type="journal article" date="2014" name="Int. J. Syst. Evol. Microbiol.">
        <title>Complete genome sequence of Corynebacterium casei LMG S-19264T (=DSM 44701T), isolated from a smear-ripened cheese.</title>
        <authorList>
            <consortium name="US DOE Joint Genome Institute (JGI-PGF)"/>
            <person name="Walter F."/>
            <person name="Albersmeier A."/>
            <person name="Kalinowski J."/>
            <person name="Ruckert C."/>
        </authorList>
    </citation>
    <scope>NUCLEOTIDE SEQUENCE</scope>
    <source>
        <strain evidence="6">KCTC 32296</strain>
    </source>
</reference>
<dbReference type="RefSeq" id="WP_189486256.1">
    <property type="nucleotide sequence ID" value="NZ_BMZB01000002.1"/>
</dbReference>
<feature type="region of interest" description="Disordered" evidence="2">
    <location>
        <begin position="432"/>
        <end position="462"/>
    </location>
</feature>
<feature type="chain" id="PRO_5037759810" evidence="3">
    <location>
        <begin position="28"/>
        <end position="462"/>
    </location>
</feature>
<dbReference type="SUPFAM" id="SSF56300">
    <property type="entry name" value="Metallo-dependent phosphatases"/>
    <property type="match status" value="1"/>
</dbReference>
<evidence type="ECO:0000256" key="2">
    <source>
        <dbReference type="SAM" id="MobiDB-lite"/>
    </source>
</evidence>
<sequence length="462" mass="50655">MTSSAKYLAVRALLTAAGLAISVLATAQTVPAPAPPLAAATVEPERIILNLTGDPQHEMAITWRSAAGSAPGKVQFAISEPGPNFVARTTEVAAKTEALTLDVQEQAGFQATYNSVVLTGLKPATRYVYRVGDGTNWSEWFQFSTAGAPGDKFTFIYLGDAQNNVKEHWSRVLREALREDGKASFMLHAGDLINRHASDREWGEWFSAGGFIHAQTPSIMTPGNHEYGRPIDDSGARLSPQWRAQYTLPENGPEGRDKLKETAFYVDYQGVRVISVDAPLLHGDEAERAAQVAWLDKILANNPNTWTVISLHFPLYSSEPDRDNPRVREALKPLIDKYKVDLLLQGHDHGYARGAAPTARSKQHPKDDATVYVVSVAGPKMYAVSDLAWADRKASQTQLFQVLTVEGKSLNYKAFTANGELYDAFSLTKDAKGRKTRKDLKPATPELWTPGKKPPKNGDLSQ</sequence>
<dbReference type="Proteomes" id="UP000662572">
    <property type="component" value="Unassembled WGS sequence"/>
</dbReference>
<dbReference type="InterPro" id="IPR015914">
    <property type="entry name" value="PAPs_N"/>
</dbReference>
<dbReference type="GO" id="GO:0046872">
    <property type="term" value="F:metal ion binding"/>
    <property type="evidence" value="ECO:0007669"/>
    <property type="project" value="InterPro"/>
</dbReference>
<evidence type="ECO:0000256" key="1">
    <source>
        <dbReference type="ARBA" id="ARBA00022729"/>
    </source>
</evidence>
<accession>A0A918Q4X2</accession>
<keyword evidence="1 3" id="KW-0732">Signal</keyword>
<dbReference type="Gene3D" id="2.60.40.380">
    <property type="entry name" value="Purple acid phosphatase-like, N-terminal"/>
    <property type="match status" value="1"/>
</dbReference>
<comment type="caution">
    <text evidence="6">The sequence shown here is derived from an EMBL/GenBank/DDBJ whole genome shotgun (WGS) entry which is preliminary data.</text>
</comment>
<dbReference type="InterPro" id="IPR008963">
    <property type="entry name" value="Purple_acid_Pase-like_N"/>
</dbReference>
<dbReference type="SUPFAM" id="SSF49363">
    <property type="entry name" value="Purple acid phosphatase, N-terminal domain"/>
    <property type="match status" value="1"/>
</dbReference>
<keyword evidence="7" id="KW-1185">Reference proteome</keyword>
<evidence type="ECO:0000259" key="5">
    <source>
        <dbReference type="Pfam" id="PF16656"/>
    </source>
</evidence>
<proteinExistence type="predicted"/>
<gene>
    <name evidence="6" type="ORF">GCM10011273_19410</name>
</gene>
<organism evidence="6 7">
    <name type="scientific">Asticcacaulis endophyticus</name>
    <dbReference type="NCBI Taxonomy" id="1395890"/>
    <lineage>
        <taxon>Bacteria</taxon>
        <taxon>Pseudomonadati</taxon>
        <taxon>Pseudomonadota</taxon>
        <taxon>Alphaproteobacteria</taxon>
        <taxon>Caulobacterales</taxon>
        <taxon>Caulobacteraceae</taxon>
        <taxon>Asticcacaulis</taxon>
    </lineage>
</organism>
<feature type="signal peptide" evidence="3">
    <location>
        <begin position="1"/>
        <end position="27"/>
    </location>
</feature>
<dbReference type="AlphaFoldDB" id="A0A918Q4X2"/>
<evidence type="ECO:0000259" key="4">
    <source>
        <dbReference type="Pfam" id="PF00149"/>
    </source>
</evidence>